<dbReference type="PANTHER" id="PTHR16461:SF5">
    <property type="entry name" value="TOLL-INTERACTING PROTEIN"/>
    <property type="match status" value="1"/>
</dbReference>
<feature type="region of interest" description="Disordered" evidence="1">
    <location>
        <begin position="1"/>
        <end position="79"/>
    </location>
</feature>
<dbReference type="STRING" id="240176.A8N789"/>
<dbReference type="eggNOG" id="ENOG502S9QN">
    <property type="taxonomic scope" value="Eukaryota"/>
</dbReference>
<dbReference type="GeneID" id="6007139"/>
<dbReference type="AlphaFoldDB" id="A8N789"/>
<reference evidence="3 4" key="1">
    <citation type="journal article" date="2010" name="Proc. Natl. Acad. Sci. U.S.A.">
        <title>Insights into evolution of multicellular fungi from the assembled chromosomes of the mushroom Coprinopsis cinerea (Coprinus cinereus).</title>
        <authorList>
            <person name="Stajich J.E."/>
            <person name="Wilke S.K."/>
            <person name="Ahren D."/>
            <person name="Au C.H."/>
            <person name="Birren B.W."/>
            <person name="Borodovsky M."/>
            <person name="Burns C."/>
            <person name="Canback B."/>
            <person name="Casselton L.A."/>
            <person name="Cheng C.K."/>
            <person name="Deng J."/>
            <person name="Dietrich F.S."/>
            <person name="Fargo D.C."/>
            <person name="Farman M.L."/>
            <person name="Gathman A.C."/>
            <person name="Goldberg J."/>
            <person name="Guigo R."/>
            <person name="Hoegger P.J."/>
            <person name="Hooker J.B."/>
            <person name="Huggins A."/>
            <person name="James T.Y."/>
            <person name="Kamada T."/>
            <person name="Kilaru S."/>
            <person name="Kodira C."/>
            <person name="Kues U."/>
            <person name="Kupfer D."/>
            <person name="Kwan H.S."/>
            <person name="Lomsadze A."/>
            <person name="Li W."/>
            <person name="Lilly W.W."/>
            <person name="Ma L.J."/>
            <person name="Mackey A.J."/>
            <person name="Manning G."/>
            <person name="Martin F."/>
            <person name="Muraguchi H."/>
            <person name="Natvig D.O."/>
            <person name="Palmerini H."/>
            <person name="Ramesh M.A."/>
            <person name="Rehmeyer C.J."/>
            <person name="Roe B.A."/>
            <person name="Shenoy N."/>
            <person name="Stanke M."/>
            <person name="Ter-Hovhannisyan V."/>
            <person name="Tunlid A."/>
            <person name="Velagapudi R."/>
            <person name="Vision T.J."/>
            <person name="Zeng Q."/>
            <person name="Zolan M.E."/>
            <person name="Pukkila P.J."/>
        </authorList>
    </citation>
    <scope>NUCLEOTIDE SEQUENCE [LARGE SCALE GENOMIC DNA]</scope>
    <source>
        <strain evidence="4">Okayama-7 / 130 / ATCC MYA-4618 / FGSC 9003</strain>
    </source>
</reference>
<feature type="compositionally biased region" description="Low complexity" evidence="1">
    <location>
        <begin position="309"/>
        <end position="327"/>
    </location>
</feature>
<dbReference type="SUPFAM" id="SSF46934">
    <property type="entry name" value="UBA-like"/>
    <property type="match status" value="1"/>
</dbReference>
<dbReference type="RefSeq" id="XP_001830695.2">
    <property type="nucleotide sequence ID" value="XM_001830643.2"/>
</dbReference>
<sequence length="385" mass="40667">MSEPAKPAASSPVQSPPEVATTTPTNSPPEASRSSPNPFLDNEVVEEPREHASPPPSVNTVTRPTSQPSPDTTENVTTDPAIAELKAMFPDYDDIILQSVLESANGNQAAAIEILLGMSDPNYKSEAPPPQAAMSQTELDEQLARRLMLEEQQQLQWSPNAAPGLGPQRRNSRYGQPQVGSPAVAPHSAGATSGDKDTMAELQEQFTKVAEAGKKTFGNIFTKVKAKIQEFERGGLVVKVGFWSIDTQTPYAQYHGSGAHGQQQAASYYDPNSPITLSSSQATPPQGTPAPAVQGYDATPSAASPPPAAARAASPPVTQTATPSASTVPPPNPAAVPLDGGKLGLLPKRPVSLIRDPPSGQQQKRADDSDDDLEYAENPFEDQKK</sequence>
<dbReference type="VEuPathDB" id="FungiDB:CC1G_03232"/>
<dbReference type="GO" id="GO:0006511">
    <property type="term" value="P:ubiquitin-dependent protein catabolic process"/>
    <property type="evidence" value="ECO:0007669"/>
    <property type="project" value="TreeGrafter"/>
</dbReference>
<feature type="region of interest" description="Disordered" evidence="1">
    <location>
        <begin position="255"/>
        <end position="385"/>
    </location>
</feature>
<dbReference type="PANTHER" id="PTHR16461">
    <property type="entry name" value="TOLL-INTERACTING PROTEIN"/>
    <property type="match status" value="1"/>
</dbReference>
<name>A8N789_COPC7</name>
<evidence type="ECO:0000313" key="4">
    <source>
        <dbReference type="Proteomes" id="UP000001861"/>
    </source>
</evidence>
<dbReference type="CDD" id="cd14279">
    <property type="entry name" value="CUE"/>
    <property type="match status" value="1"/>
</dbReference>
<dbReference type="SMART" id="SM00546">
    <property type="entry name" value="CUE"/>
    <property type="match status" value="1"/>
</dbReference>
<dbReference type="Proteomes" id="UP000001861">
    <property type="component" value="Unassembled WGS sequence"/>
</dbReference>
<feature type="compositionally biased region" description="Low complexity" evidence="1">
    <location>
        <begin position="335"/>
        <end position="348"/>
    </location>
</feature>
<feature type="region of interest" description="Disordered" evidence="1">
    <location>
        <begin position="153"/>
        <end position="195"/>
    </location>
</feature>
<feature type="compositionally biased region" description="Low complexity" evidence="1">
    <location>
        <begin position="281"/>
        <end position="302"/>
    </location>
</feature>
<dbReference type="GO" id="GO:0031624">
    <property type="term" value="F:ubiquitin conjugating enzyme binding"/>
    <property type="evidence" value="ECO:0007669"/>
    <property type="project" value="TreeGrafter"/>
</dbReference>
<comment type="caution">
    <text evidence="3">The sequence shown here is derived from an EMBL/GenBank/DDBJ whole genome shotgun (WGS) entry which is preliminary data.</text>
</comment>
<dbReference type="InterPro" id="IPR003892">
    <property type="entry name" value="CUE"/>
</dbReference>
<dbReference type="InParanoid" id="A8N789"/>
<proteinExistence type="predicted"/>
<feature type="domain" description="CUE" evidence="2">
    <location>
        <begin position="77"/>
        <end position="120"/>
    </location>
</feature>
<evidence type="ECO:0000256" key="1">
    <source>
        <dbReference type="SAM" id="MobiDB-lite"/>
    </source>
</evidence>
<dbReference type="GO" id="GO:0005737">
    <property type="term" value="C:cytoplasm"/>
    <property type="evidence" value="ECO:0007669"/>
    <property type="project" value="TreeGrafter"/>
</dbReference>
<dbReference type="PROSITE" id="PS51140">
    <property type="entry name" value="CUE"/>
    <property type="match status" value="1"/>
</dbReference>
<dbReference type="OrthoDB" id="9942608at2759"/>
<dbReference type="HOGENOM" id="CLU_039542_0_0_1"/>
<dbReference type="KEGG" id="cci:CC1G_03232"/>
<dbReference type="OMA" id="MFPDFDV"/>
<evidence type="ECO:0000313" key="3">
    <source>
        <dbReference type="EMBL" id="EAU91064.2"/>
    </source>
</evidence>
<protein>
    <recommendedName>
        <fullName evidence="2">CUE domain-containing protein</fullName>
    </recommendedName>
</protein>
<evidence type="ECO:0000259" key="2">
    <source>
        <dbReference type="PROSITE" id="PS51140"/>
    </source>
</evidence>
<dbReference type="Gene3D" id="1.10.8.10">
    <property type="entry name" value="DNA helicase RuvA subunit, C-terminal domain"/>
    <property type="match status" value="1"/>
</dbReference>
<gene>
    <name evidence="3" type="ORF">CC1G_03232</name>
</gene>
<keyword evidence="4" id="KW-1185">Reference proteome</keyword>
<dbReference type="EMBL" id="AACS02000003">
    <property type="protein sequence ID" value="EAU91064.2"/>
    <property type="molecule type" value="Genomic_DNA"/>
</dbReference>
<dbReference type="GO" id="GO:0043130">
    <property type="term" value="F:ubiquitin binding"/>
    <property type="evidence" value="ECO:0007669"/>
    <property type="project" value="InterPro"/>
</dbReference>
<accession>A8N789</accession>
<feature type="compositionally biased region" description="Polar residues" evidence="1">
    <location>
        <begin position="58"/>
        <end position="78"/>
    </location>
</feature>
<dbReference type="InterPro" id="IPR009060">
    <property type="entry name" value="UBA-like_sf"/>
</dbReference>
<dbReference type="Pfam" id="PF02845">
    <property type="entry name" value="CUE"/>
    <property type="match status" value="1"/>
</dbReference>
<organism evidence="3 4">
    <name type="scientific">Coprinopsis cinerea (strain Okayama-7 / 130 / ATCC MYA-4618 / FGSC 9003)</name>
    <name type="common">Inky cap fungus</name>
    <name type="synonym">Hormographiella aspergillata</name>
    <dbReference type="NCBI Taxonomy" id="240176"/>
    <lineage>
        <taxon>Eukaryota</taxon>
        <taxon>Fungi</taxon>
        <taxon>Dikarya</taxon>
        <taxon>Basidiomycota</taxon>
        <taxon>Agaricomycotina</taxon>
        <taxon>Agaricomycetes</taxon>
        <taxon>Agaricomycetidae</taxon>
        <taxon>Agaricales</taxon>
        <taxon>Agaricineae</taxon>
        <taxon>Psathyrellaceae</taxon>
        <taxon>Coprinopsis</taxon>
    </lineage>
</organism>
<feature type="compositionally biased region" description="Polar residues" evidence="1">
    <location>
        <begin position="20"/>
        <end position="37"/>
    </location>
</feature>